<protein>
    <submittedName>
        <fullName evidence="2">Metallo-dependent phosphatase-like protein</fullName>
    </submittedName>
</protein>
<dbReference type="GO" id="GO:0016787">
    <property type="term" value="F:hydrolase activity"/>
    <property type="evidence" value="ECO:0007669"/>
    <property type="project" value="InterPro"/>
</dbReference>
<gene>
    <name evidence="2" type="ORF">B0H64DRAFT_198053</name>
</gene>
<reference evidence="2" key="1">
    <citation type="journal article" date="2023" name="Mol. Phylogenet. Evol.">
        <title>Genome-scale phylogeny and comparative genomics of the fungal order Sordariales.</title>
        <authorList>
            <person name="Hensen N."/>
            <person name="Bonometti L."/>
            <person name="Westerberg I."/>
            <person name="Brannstrom I.O."/>
            <person name="Guillou S."/>
            <person name="Cros-Aarteil S."/>
            <person name="Calhoun S."/>
            <person name="Haridas S."/>
            <person name="Kuo A."/>
            <person name="Mondo S."/>
            <person name="Pangilinan J."/>
            <person name="Riley R."/>
            <person name="LaButti K."/>
            <person name="Andreopoulos B."/>
            <person name="Lipzen A."/>
            <person name="Chen C."/>
            <person name="Yan M."/>
            <person name="Daum C."/>
            <person name="Ng V."/>
            <person name="Clum A."/>
            <person name="Steindorff A."/>
            <person name="Ohm R.A."/>
            <person name="Martin F."/>
            <person name="Silar P."/>
            <person name="Natvig D.O."/>
            <person name="Lalanne C."/>
            <person name="Gautier V."/>
            <person name="Ament-Velasquez S.L."/>
            <person name="Kruys A."/>
            <person name="Hutchinson M.I."/>
            <person name="Powell A.J."/>
            <person name="Barry K."/>
            <person name="Miller A.N."/>
            <person name="Grigoriev I.V."/>
            <person name="Debuchy R."/>
            <person name="Gladieux P."/>
            <person name="Hiltunen Thoren M."/>
            <person name="Johannesson H."/>
        </authorList>
    </citation>
    <scope>NUCLEOTIDE SEQUENCE</scope>
    <source>
        <strain evidence="2">CBS 168.71</strain>
    </source>
</reference>
<accession>A0AAE0HE73</accession>
<reference evidence="2" key="2">
    <citation type="submission" date="2023-06" db="EMBL/GenBank/DDBJ databases">
        <authorList>
            <consortium name="Lawrence Berkeley National Laboratory"/>
            <person name="Haridas S."/>
            <person name="Hensen N."/>
            <person name="Bonometti L."/>
            <person name="Westerberg I."/>
            <person name="Brannstrom I.O."/>
            <person name="Guillou S."/>
            <person name="Cros-Aarteil S."/>
            <person name="Calhoun S."/>
            <person name="Kuo A."/>
            <person name="Mondo S."/>
            <person name="Pangilinan J."/>
            <person name="Riley R."/>
            <person name="Labutti K."/>
            <person name="Andreopoulos B."/>
            <person name="Lipzen A."/>
            <person name="Chen C."/>
            <person name="Yanf M."/>
            <person name="Daum C."/>
            <person name="Ng V."/>
            <person name="Clum A."/>
            <person name="Steindorff A."/>
            <person name="Ohm R."/>
            <person name="Martin F."/>
            <person name="Silar P."/>
            <person name="Natvig D."/>
            <person name="Lalanne C."/>
            <person name="Gautier V."/>
            <person name="Ament-Velasquez S.L."/>
            <person name="Kruys A."/>
            <person name="Hutchinson M.I."/>
            <person name="Powell A.J."/>
            <person name="Barry K."/>
            <person name="Miller A.N."/>
            <person name="Grigoriev I.V."/>
            <person name="Debuchy R."/>
            <person name="Gladieux P."/>
            <person name="Thoren M.H."/>
            <person name="Johannesson H."/>
        </authorList>
    </citation>
    <scope>NUCLEOTIDE SEQUENCE</scope>
    <source>
        <strain evidence="2">CBS 168.71</strain>
    </source>
</reference>
<dbReference type="SUPFAM" id="SSF56300">
    <property type="entry name" value="Metallo-dependent phosphatases"/>
    <property type="match status" value="1"/>
</dbReference>
<dbReference type="PANTHER" id="PTHR12905:SF18">
    <property type="entry name" value="ESTER HYDROLASE, PUTATIVE (AFU_ORTHOLOGUE AFUA_4G03130)-RELATED"/>
    <property type="match status" value="1"/>
</dbReference>
<dbReference type="Proteomes" id="UP001278766">
    <property type="component" value="Unassembled WGS sequence"/>
</dbReference>
<evidence type="ECO:0000259" key="1">
    <source>
        <dbReference type="Pfam" id="PF00149"/>
    </source>
</evidence>
<dbReference type="PANTHER" id="PTHR12905">
    <property type="entry name" value="METALLOPHOSPHOESTERASE"/>
    <property type="match status" value="1"/>
</dbReference>
<dbReference type="InterPro" id="IPR051693">
    <property type="entry name" value="UPF0046_metallophosphoest"/>
</dbReference>
<dbReference type="GeneID" id="87836153"/>
<dbReference type="RefSeq" id="XP_062658438.1">
    <property type="nucleotide sequence ID" value="XM_062799205.1"/>
</dbReference>
<dbReference type="CDD" id="cd07379">
    <property type="entry name" value="MPP_239FB"/>
    <property type="match status" value="1"/>
</dbReference>
<keyword evidence="3" id="KW-1185">Reference proteome</keyword>
<dbReference type="InterPro" id="IPR004843">
    <property type="entry name" value="Calcineurin-like_PHP"/>
</dbReference>
<name>A0AAE0HE73_9PEZI</name>
<dbReference type="Pfam" id="PF00149">
    <property type="entry name" value="Metallophos"/>
    <property type="match status" value="1"/>
</dbReference>
<comment type="caution">
    <text evidence="2">The sequence shown here is derived from an EMBL/GenBank/DDBJ whole genome shotgun (WGS) entry which is preliminary data.</text>
</comment>
<evidence type="ECO:0000313" key="2">
    <source>
        <dbReference type="EMBL" id="KAK3294924.1"/>
    </source>
</evidence>
<evidence type="ECO:0000313" key="3">
    <source>
        <dbReference type="Proteomes" id="UP001278766"/>
    </source>
</evidence>
<dbReference type="Gene3D" id="3.60.21.10">
    <property type="match status" value="1"/>
</dbReference>
<feature type="domain" description="Calcineurin-like phosphoesterase" evidence="1">
    <location>
        <begin position="68"/>
        <end position="236"/>
    </location>
</feature>
<dbReference type="EMBL" id="JAUEPN010000005">
    <property type="protein sequence ID" value="KAK3294924.1"/>
    <property type="molecule type" value="Genomic_DNA"/>
</dbReference>
<proteinExistence type="predicted"/>
<dbReference type="InterPro" id="IPR029052">
    <property type="entry name" value="Metallo-depent_PP-like"/>
</dbReference>
<sequence>MSLFGKQHNNLDALLHRPRPSLWDQFLDQPCIFLARKLYTWRQAVPAQPLVDPVSVVCVSDTHNTQPPLPDGDVLIHAGDLTQSGLLLELQAAVKWLRAQSHPVKVVVAGNHDLLLDTGCDGQKRTANENAVAERGAIDWGDIIYLENAEITVTCPNGRRLRVYGSPCSPRHGNWAFQYPRAEDVWAGTVPHGIDVLVTHSPPRGHLDLLKLGCEHLLRELWRVRPRLHVFGHVHEGAGTEWLRFDELQGAYERTVLAGGGVWNLLWTVKAFLRSLLRPAAEAKSLLVNPAIVGGLRDNERRRPIKVVI</sequence>
<dbReference type="AlphaFoldDB" id="A0AAE0HE73"/>
<organism evidence="2 3">
    <name type="scientific">Chaetomium fimeti</name>
    <dbReference type="NCBI Taxonomy" id="1854472"/>
    <lineage>
        <taxon>Eukaryota</taxon>
        <taxon>Fungi</taxon>
        <taxon>Dikarya</taxon>
        <taxon>Ascomycota</taxon>
        <taxon>Pezizomycotina</taxon>
        <taxon>Sordariomycetes</taxon>
        <taxon>Sordariomycetidae</taxon>
        <taxon>Sordariales</taxon>
        <taxon>Chaetomiaceae</taxon>
        <taxon>Chaetomium</taxon>
    </lineage>
</organism>